<dbReference type="Proteomes" id="UP000267464">
    <property type="component" value="Unassembled WGS sequence"/>
</dbReference>
<keyword evidence="2" id="KW-1185">Reference proteome</keyword>
<name>A0A3N7HHC5_9BURK</name>
<dbReference type="EMBL" id="QUSW01000011">
    <property type="protein sequence ID" value="RQP21408.1"/>
    <property type="molecule type" value="Genomic_DNA"/>
</dbReference>
<reference evidence="1 2" key="2">
    <citation type="submission" date="2018-12" db="EMBL/GenBank/DDBJ databases">
        <title>Rhizobacter gummiphilus sp. nov., a rubber-degrading bacterium isolated from the soil of a botanical garden in Japan.</title>
        <authorList>
            <person name="Shunsuke S.S."/>
        </authorList>
    </citation>
    <scope>NUCLEOTIDE SEQUENCE [LARGE SCALE GENOMIC DNA]</scope>
    <source>
        <strain evidence="1 2">S-16</strain>
    </source>
</reference>
<sequence>MPAHASLENLRKRAKSLVKQHRDGDAEAASRVQALLPQATLPLHLHDAQFVIARENGFASWPRLVNSMIGEKPANRVHRQGGRVWLDGVPRLRWGASPEPTYLGALEAAFRGSERPLDLTTLMGDSALCFRVRWATRDQGQAWCGSGPCGEWPDEVAALNNATGYVFEWECAVPGQPHAPHRVQRMKDHIDNGWPVLALGSRMDLSVIHGYEDDGQRVLLSDYWADADPYIIPTSDVKEISAFMLRIDPPLPRADAVRAGVALAVKRWRQGVVEADPITGATYHYGSEGYRRWIADLARFDTLSDAQRGNLFFLNGWTYSSLAMNHGGHAAKYLREGAHALGEGTPASQALLEAAAVYDQVAARIGRWDPADPAFGFVKQKGIETWTPEVRAKETALLRDLLEMEEAAMRHLEHSLA</sequence>
<gene>
    <name evidence="1" type="ORF">DZC73_28415</name>
</gene>
<comment type="caution">
    <text evidence="1">The sequence shown here is derived from an EMBL/GenBank/DDBJ whole genome shotgun (WGS) entry which is preliminary data.</text>
</comment>
<organism evidence="1 2">
    <name type="scientific">Piscinibacter terrae</name>
    <dbReference type="NCBI Taxonomy" id="2496871"/>
    <lineage>
        <taxon>Bacteria</taxon>
        <taxon>Pseudomonadati</taxon>
        <taxon>Pseudomonadota</taxon>
        <taxon>Betaproteobacteria</taxon>
        <taxon>Burkholderiales</taxon>
        <taxon>Sphaerotilaceae</taxon>
        <taxon>Piscinibacter</taxon>
    </lineage>
</organism>
<reference evidence="1 2" key="1">
    <citation type="submission" date="2018-08" db="EMBL/GenBank/DDBJ databases">
        <authorList>
            <person name="Khan S.A."/>
            <person name="Jeon C.O."/>
            <person name="Chun B.H."/>
            <person name="Jeong S.E."/>
        </authorList>
    </citation>
    <scope>NUCLEOTIDE SEQUENCE [LARGE SCALE GENOMIC DNA]</scope>
    <source>
        <strain evidence="1 2">S-16</strain>
    </source>
</reference>
<accession>A0A3N7HHC5</accession>
<proteinExistence type="predicted"/>
<evidence type="ECO:0000313" key="1">
    <source>
        <dbReference type="EMBL" id="RQP21408.1"/>
    </source>
</evidence>
<evidence type="ECO:0000313" key="2">
    <source>
        <dbReference type="Proteomes" id="UP000267464"/>
    </source>
</evidence>
<dbReference type="AlphaFoldDB" id="A0A3N7HHC5"/>
<protein>
    <submittedName>
        <fullName evidence="1">Uncharacterized protein</fullName>
    </submittedName>
</protein>